<protein>
    <recommendedName>
        <fullName evidence="5">Tetratricopeptide repeat-containing protein</fullName>
    </recommendedName>
</protein>
<evidence type="ECO:0000256" key="2">
    <source>
        <dbReference type="SAM" id="MobiDB-lite"/>
    </source>
</evidence>
<reference evidence="3 4" key="1">
    <citation type="submission" date="2016-12" db="EMBL/GenBank/DDBJ databases">
        <authorList>
            <person name="Song W.-J."/>
            <person name="Kurnit D.M."/>
        </authorList>
    </citation>
    <scope>NUCLEOTIDE SEQUENCE [LARGE SCALE GENOMIC DNA]</scope>
    <source>
        <strain evidence="3 4">DSM 43162</strain>
    </source>
</reference>
<feature type="compositionally biased region" description="Polar residues" evidence="2">
    <location>
        <begin position="164"/>
        <end position="175"/>
    </location>
</feature>
<name>A0A1M7V0Z9_9ACTN</name>
<feature type="region of interest" description="Disordered" evidence="2">
    <location>
        <begin position="145"/>
        <end position="175"/>
    </location>
</feature>
<organism evidence="3 4">
    <name type="scientific">Geodermatophilus obscurus</name>
    <dbReference type="NCBI Taxonomy" id="1861"/>
    <lineage>
        <taxon>Bacteria</taxon>
        <taxon>Bacillati</taxon>
        <taxon>Actinomycetota</taxon>
        <taxon>Actinomycetes</taxon>
        <taxon>Geodermatophilales</taxon>
        <taxon>Geodermatophilaceae</taxon>
        <taxon>Geodermatophilus</taxon>
    </lineage>
</organism>
<keyword evidence="1" id="KW-0175">Coiled coil</keyword>
<dbReference type="AlphaFoldDB" id="A0A1M7V0Z9"/>
<feature type="coiled-coil region" evidence="1">
    <location>
        <begin position="102"/>
        <end position="132"/>
    </location>
</feature>
<gene>
    <name evidence="3" type="ORF">SAMN05660350_04852</name>
</gene>
<evidence type="ECO:0008006" key="5">
    <source>
        <dbReference type="Google" id="ProtNLM"/>
    </source>
</evidence>
<feature type="compositionally biased region" description="Basic and acidic residues" evidence="2">
    <location>
        <begin position="145"/>
        <end position="155"/>
    </location>
</feature>
<dbReference type="EMBL" id="FRDM01000063">
    <property type="protein sequence ID" value="SHN88862.1"/>
    <property type="molecule type" value="Genomic_DNA"/>
</dbReference>
<evidence type="ECO:0000313" key="3">
    <source>
        <dbReference type="EMBL" id="SHN88862.1"/>
    </source>
</evidence>
<evidence type="ECO:0000313" key="4">
    <source>
        <dbReference type="Proteomes" id="UP000184428"/>
    </source>
</evidence>
<proteinExistence type="predicted"/>
<dbReference type="Proteomes" id="UP000184428">
    <property type="component" value="Unassembled WGS sequence"/>
</dbReference>
<sequence length="175" mass="18934">MITDETLIRIGQAVQLSHQGERDAARVLFAEIWDEIGGEHGDPLHTCTLAHAMADVQDDVHQELVWDQRALAAADLLTDARLTRAGLTISVAGLYPSLHLNLSECHRKLGDLDRAREQLQQAQATIGALGDDGYAQVIKEGMRQLAERLPAREGGSEVPPDDPSTGSAQRGTGLQ</sequence>
<dbReference type="RefSeq" id="WP_072921214.1">
    <property type="nucleotide sequence ID" value="NZ_FRDM01000063.1"/>
</dbReference>
<evidence type="ECO:0000256" key="1">
    <source>
        <dbReference type="SAM" id="Coils"/>
    </source>
</evidence>
<accession>A0A1M7V0Z9</accession>